<dbReference type="GO" id="GO:0019646">
    <property type="term" value="P:aerobic electron transport chain"/>
    <property type="evidence" value="ECO:0007669"/>
    <property type="project" value="InterPro"/>
</dbReference>
<keyword evidence="5 7" id="KW-0408">Iron</keyword>
<protein>
    <recommendedName>
        <fullName evidence="7">High-potential iron-sulfur protein</fullName>
        <shortName evidence="7">HiPIP</shortName>
    </recommendedName>
</protein>
<evidence type="ECO:0000313" key="10">
    <source>
        <dbReference type="Proteomes" id="UP000463939"/>
    </source>
</evidence>
<dbReference type="AlphaFoldDB" id="A0A809SHQ1"/>
<dbReference type="GO" id="GO:0051539">
    <property type="term" value="F:4 iron, 4 sulfur cluster binding"/>
    <property type="evidence" value="ECO:0007669"/>
    <property type="project" value="UniProtKB-KW"/>
</dbReference>
<keyword evidence="2 7" id="KW-0004">4Fe-4S</keyword>
<keyword evidence="1 7" id="KW-0813">Transport</keyword>
<evidence type="ECO:0000256" key="4">
    <source>
        <dbReference type="ARBA" id="ARBA00022982"/>
    </source>
</evidence>
<evidence type="ECO:0000256" key="5">
    <source>
        <dbReference type="ARBA" id="ARBA00023004"/>
    </source>
</evidence>
<dbReference type="InterPro" id="IPR000170">
    <property type="entry name" value="High_potential_FeS_prot"/>
</dbReference>
<comment type="function">
    <text evidence="7">Specific class of high-redox-potential 4Fe-4S ferredoxins. Functions in anaerobic electron transport in most purple and in some other photosynthetic bacteria and in at least one genus (Paracoccus) of halophilic, denitrifying bacteria.</text>
</comment>
<keyword evidence="6 7" id="KW-0411">Iron-sulfur</keyword>
<keyword evidence="3 7" id="KW-0479">Metal-binding</keyword>
<keyword evidence="4 7" id="KW-0249">Electron transport</keyword>
<dbReference type="KEGG" id="sniv:SFSGTM_17080"/>
<dbReference type="InterPro" id="IPR036369">
    <property type="entry name" value="HIPIP_sf"/>
</dbReference>
<evidence type="ECO:0000313" key="9">
    <source>
        <dbReference type="EMBL" id="BBP01000.1"/>
    </source>
</evidence>
<evidence type="ECO:0000256" key="7">
    <source>
        <dbReference type="RuleBase" id="RU000620"/>
    </source>
</evidence>
<organism evidence="9 10">
    <name type="scientific">Sulfuriferula nivalis</name>
    <dbReference type="NCBI Taxonomy" id="2675298"/>
    <lineage>
        <taxon>Bacteria</taxon>
        <taxon>Pseudomonadati</taxon>
        <taxon>Pseudomonadota</taxon>
        <taxon>Betaproteobacteria</taxon>
        <taxon>Nitrosomonadales</taxon>
        <taxon>Sulfuricellaceae</taxon>
        <taxon>Sulfuriferula</taxon>
    </lineage>
</organism>
<name>A0A809SHQ1_9PROT</name>
<feature type="domain" description="High potential iron-sulfur proteins family profile" evidence="8">
    <location>
        <begin position="29"/>
        <end position="91"/>
    </location>
</feature>
<dbReference type="SUPFAM" id="SSF57652">
    <property type="entry name" value="HIPIP (high potential iron protein)"/>
    <property type="match status" value="1"/>
</dbReference>
<comment type="similarity">
    <text evidence="7">Belongs to the high-potential iron-sulfur protein (HiPIP) family.</text>
</comment>
<gene>
    <name evidence="9" type="ORF">SFSGTM_17080</name>
</gene>
<evidence type="ECO:0000256" key="1">
    <source>
        <dbReference type="ARBA" id="ARBA00022448"/>
    </source>
</evidence>
<dbReference type="Pfam" id="PF01355">
    <property type="entry name" value="HIPIP"/>
    <property type="match status" value="1"/>
</dbReference>
<dbReference type="GO" id="GO:0046872">
    <property type="term" value="F:metal ion binding"/>
    <property type="evidence" value="ECO:0007669"/>
    <property type="project" value="UniProtKB-KW"/>
</dbReference>
<dbReference type="Gene3D" id="4.10.490.10">
    <property type="entry name" value="High potential iron-sulphur protein"/>
    <property type="match status" value="1"/>
</dbReference>
<accession>A0A809SHQ1</accession>
<dbReference type="PROSITE" id="PS51373">
    <property type="entry name" value="HIPIP"/>
    <property type="match status" value="1"/>
</dbReference>
<evidence type="ECO:0000256" key="6">
    <source>
        <dbReference type="ARBA" id="ARBA00023014"/>
    </source>
</evidence>
<dbReference type="PROSITE" id="PS51318">
    <property type="entry name" value="TAT"/>
    <property type="match status" value="1"/>
</dbReference>
<evidence type="ECO:0000256" key="2">
    <source>
        <dbReference type="ARBA" id="ARBA00022485"/>
    </source>
</evidence>
<dbReference type="RefSeq" id="WP_162084834.1">
    <property type="nucleotide sequence ID" value="NZ_AP021881.1"/>
</dbReference>
<evidence type="ECO:0000256" key="3">
    <source>
        <dbReference type="ARBA" id="ARBA00022723"/>
    </source>
</evidence>
<reference evidence="10" key="1">
    <citation type="submission" date="2019-11" db="EMBL/GenBank/DDBJ databases">
        <title>Isolation and characterization of a novel species in the genus Sulfuriferula.</title>
        <authorList>
            <person name="Mochizuki J."/>
            <person name="Kojima H."/>
            <person name="Fukui M."/>
        </authorList>
    </citation>
    <scope>NUCLEOTIDE SEQUENCE [LARGE SCALE GENOMIC DNA]</scope>
    <source>
        <strain evidence="10">SGTM</strain>
    </source>
</reference>
<keyword evidence="10" id="KW-1185">Reference proteome</keyword>
<comment type="subunit">
    <text evidence="7">Homodimer.</text>
</comment>
<proteinExistence type="inferred from homology"/>
<sequence>MEDIKNQPVSRRSFLKGAALLASISVVPALVVSKEAAAAKTPKAAMQYQDSPKNGAECSSCMQFIPGKKPQCKIVEGEVSPKGWCLAYTKA</sequence>
<dbReference type="InterPro" id="IPR006311">
    <property type="entry name" value="TAT_signal"/>
</dbReference>
<dbReference type="Proteomes" id="UP000463939">
    <property type="component" value="Chromosome"/>
</dbReference>
<evidence type="ECO:0000259" key="8">
    <source>
        <dbReference type="PROSITE" id="PS51373"/>
    </source>
</evidence>
<dbReference type="EMBL" id="AP021881">
    <property type="protein sequence ID" value="BBP01000.1"/>
    <property type="molecule type" value="Genomic_DNA"/>
</dbReference>
<dbReference type="GO" id="GO:0009055">
    <property type="term" value="F:electron transfer activity"/>
    <property type="evidence" value="ECO:0007669"/>
    <property type="project" value="InterPro"/>
</dbReference>